<dbReference type="Gene3D" id="1.20.120.1200">
    <property type="entry name" value="NADH-ubiquinone/plastoquinone oxidoreductase chain 6, subunit NuoJ"/>
    <property type="match status" value="1"/>
</dbReference>
<dbReference type="STRING" id="662367.SAMN05216167_103148"/>
<dbReference type="GO" id="GO:0048038">
    <property type="term" value="F:quinone binding"/>
    <property type="evidence" value="ECO:0007669"/>
    <property type="project" value="UniProtKB-UniRule"/>
</dbReference>
<organism evidence="3 4">
    <name type="scientific">Spirosoma endophyticum</name>
    <dbReference type="NCBI Taxonomy" id="662367"/>
    <lineage>
        <taxon>Bacteria</taxon>
        <taxon>Pseudomonadati</taxon>
        <taxon>Bacteroidota</taxon>
        <taxon>Cytophagia</taxon>
        <taxon>Cytophagales</taxon>
        <taxon>Cytophagaceae</taxon>
        <taxon>Spirosoma</taxon>
    </lineage>
</organism>
<evidence type="ECO:0000313" key="4">
    <source>
        <dbReference type="Proteomes" id="UP000198598"/>
    </source>
</evidence>
<accession>A0A1I1PEY9</accession>
<dbReference type="Pfam" id="PF00499">
    <property type="entry name" value="Oxidored_q3"/>
    <property type="match status" value="1"/>
</dbReference>
<dbReference type="PANTHER" id="PTHR33269:SF17">
    <property type="entry name" value="NADH-UBIQUINONE OXIDOREDUCTASE CHAIN 6"/>
    <property type="match status" value="1"/>
</dbReference>
<proteinExistence type="inferred from homology"/>
<gene>
    <name evidence="3" type="ORF">SAMN05216167_103148</name>
</gene>
<dbReference type="OrthoDB" id="9790848at2"/>
<keyword evidence="2" id="KW-0520">NAD</keyword>
<feature type="transmembrane region" description="Helical" evidence="2">
    <location>
        <begin position="154"/>
        <end position="175"/>
    </location>
</feature>
<reference evidence="3 4" key="1">
    <citation type="submission" date="2016-10" db="EMBL/GenBank/DDBJ databases">
        <authorList>
            <person name="de Groot N.N."/>
        </authorList>
    </citation>
    <scope>NUCLEOTIDE SEQUENCE [LARGE SCALE GENOMIC DNA]</scope>
    <source>
        <strain evidence="3 4">DSM 26130</strain>
    </source>
</reference>
<comment type="function">
    <text evidence="2">NDH-1 shuttles electrons from NADH, via FMN and iron-sulfur (Fe-S) centers, to quinones in the respiratory chain. Couples the redox reaction to proton translocation (for every two electrons transferred, four hydrogen ions are translocated across the cytoplasmic membrane), and thus conserves the redox energy in a proton gradient.</text>
</comment>
<evidence type="ECO:0000313" key="3">
    <source>
        <dbReference type="EMBL" id="SFD05663.1"/>
    </source>
</evidence>
<dbReference type="EC" id="7.1.1.-" evidence="2"/>
<feature type="transmembrane region" description="Helical" evidence="2">
    <location>
        <begin position="65"/>
        <end position="88"/>
    </location>
</feature>
<evidence type="ECO:0000256" key="2">
    <source>
        <dbReference type="RuleBase" id="RU004429"/>
    </source>
</evidence>
<feature type="transmembrane region" description="Helical" evidence="2">
    <location>
        <begin position="100"/>
        <end position="120"/>
    </location>
</feature>
<feature type="transmembrane region" description="Helical" evidence="2">
    <location>
        <begin position="40"/>
        <end position="59"/>
    </location>
</feature>
<protein>
    <recommendedName>
        <fullName evidence="2">NADH-quinone oxidoreductase subunit J</fullName>
        <ecNumber evidence="2">7.1.1.-</ecNumber>
    </recommendedName>
</protein>
<keyword evidence="2" id="KW-0874">Quinone</keyword>
<dbReference type="Proteomes" id="UP000198598">
    <property type="component" value="Unassembled WGS sequence"/>
</dbReference>
<keyword evidence="2" id="KW-1003">Cell membrane</keyword>
<name>A0A1I1PEY9_9BACT</name>
<dbReference type="RefSeq" id="WP_093825470.1">
    <property type="nucleotide sequence ID" value="NZ_FOLQ01000003.1"/>
</dbReference>
<dbReference type="GO" id="GO:0008137">
    <property type="term" value="F:NADH dehydrogenase (ubiquinone) activity"/>
    <property type="evidence" value="ECO:0007669"/>
    <property type="project" value="UniProtKB-UniRule"/>
</dbReference>
<evidence type="ECO:0000256" key="1">
    <source>
        <dbReference type="ARBA" id="ARBA00005698"/>
    </source>
</evidence>
<dbReference type="PANTHER" id="PTHR33269">
    <property type="entry name" value="NADH-UBIQUINONE OXIDOREDUCTASE CHAIN 6"/>
    <property type="match status" value="1"/>
</dbReference>
<sequence length="185" mass="20224">MTEIITFFKGLTGTGYLFLILTALTLFSAIGVVTARNPIYSVLALIATFFCLSGHYILLNAQFLAAVNIIVYAGAIMVLFLFTIMFLNLRKDDEESKTNLTKMASVIVGGLLMVMLITIFRAKSAQVPTVSSTTPFNSKTGLVETLGNLLYSDYILPFELASVLFLIAMVGAVMLGKRETGDRHF</sequence>
<keyword evidence="4" id="KW-1185">Reference proteome</keyword>
<comment type="subcellular location">
    <subcellularLocation>
        <location evidence="2">Cell membrane</location>
        <topology evidence="2">Multi-pass membrane protein</topology>
    </subcellularLocation>
</comment>
<feature type="transmembrane region" description="Helical" evidence="2">
    <location>
        <begin position="15"/>
        <end position="33"/>
    </location>
</feature>
<dbReference type="EMBL" id="FOLQ01000003">
    <property type="protein sequence ID" value="SFD05663.1"/>
    <property type="molecule type" value="Genomic_DNA"/>
</dbReference>
<keyword evidence="2" id="KW-0472">Membrane</keyword>
<keyword evidence="2" id="KW-1133">Transmembrane helix</keyword>
<dbReference type="GO" id="GO:0005886">
    <property type="term" value="C:plasma membrane"/>
    <property type="evidence" value="ECO:0007669"/>
    <property type="project" value="UniProtKB-SubCell"/>
</dbReference>
<comment type="similarity">
    <text evidence="1 2">Belongs to the complex I subunit 6 family.</text>
</comment>
<comment type="catalytic activity">
    <reaction evidence="2">
        <text>a quinone + NADH + 5 H(+)(in) = a quinol + NAD(+) + 4 H(+)(out)</text>
        <dbReference type="Rhea" id="RHEA:57888"/>
        <dbReference type="ChEBI" id="CHEBI:15378"/>
        <dbReference type="ChEBI" id="CHEBI:24646"/>
        <dbReference type="ChEBI" id="CHEBI:57540"/>
        <dbReference type="ChEBI" id="CHEBI:57945"/>
        <dbReference type="ChEBI" id="CHEBI:132124"/>
    </reaction>
</comment>
<dbReference type="AlphaFoldDB" id="A0A1I1PEY9"/>
<dbReference type="InterPro" id="IPR001457">
    <property type="entry name" value="NADH_UbQ/plastoQ_OxRdtase_su6"/>
</dbReference>
<keyword evidence="2" id="KW-0812">Transmembrane</keyword>
<dbReference type="InterPro" id="IPR042106">
    <property type="entry name" value="Nuo/plastoQ_OxRdtase_6_NuoJ"/>
</dbReference>